<dbReference type="InterPro" id="IPR011527">
    <property type="entry name" value="ABC1_TM_dom"/>
</dbReference>
<comment type="subcellular location">
    <subcellularLocation>
        <location evidence="1">Cell membrane</location>
        <topology evidence="1">Multi-pass membrane protein</topology>
    </subcellularLocation>
</comment>
<feature type="region of interest" description="Disordered" evidence="9">
    <location>
        <begin position="646"/>
        <end position="669"/>
    </location>
</feature>
<organism evidence="13 14">
    <name type="scientific">Eiseniibacteriota bacterium</name>
    <dbReference type="NCBI Taxonomy" id="2212470"/>
    <lineage>
        <taxon>Bacteria</taxon>
        <taxon>Candidatus Eiseniibacteriota</taxon>
    </lineage>
</organism>
<keyword evidence="8 10" id="KW-0472">Membrane</keyword>
<evidence type="ECO:0000256" key="8">
    <source>
        <dbReference type="ARBA" id="ARBA00023136"/>
    </source>
</evidence>
<dbReference type="SMART" id="SM00382">
    <property type="entry name" value="AAA"/>
    <property type="match status" value="1"/>
</dbReference>
<dbReference type="PANTHER" id="PTHR43394:SF1">
    <property type="entry name" value="ATP-BINDING CASSETTE SUB-FAMILY B MEMBER 10, MITOCHONDRIAL"/>
    <property type="match status" value="1"/>
</dbReference>
<protein>
    <submittedName>
        <fullName evidence="13">ABC transporter ATP-binding protein</fullName>
    </submittedName>
</protein>
<dbReference type="InterPro" id="IPR017871">
    <property type="entry name" value="ABC_transporter-like_CS"/>
</dbReference>
<evidence type="ECO:0000259" key="11">
    <source>
        <dbReference type="PROSITE" id="PS50893"/>
    </source>
</evidence>
<keyword evidence="6 13" id="KW-0067">ATP-binding</keyword>
<sequence>MARRPTIQLFPYLQALGPYLRRYRGPLLRGYLWIVIRSALALAVPWILKQAIDDLTHGHGERIGMRAALIIGASVTSGIFLFLMRWTIIGISRKIEYDLRRDFFGHMVGLSVPFYLRTRTGDLMARATNDLSAVRDVLGPGLMYGLNTSTTVIASIVLMVRLDPVLAFGALLPVPVLAYFVSRFAHETHRRSMLVQEQYGELSNVAQENLAGIRVVQGYVQEEAESLHFDVMSREYFERNMSLVRYRSAFTSTVAVLTGSGTLILLWLGGARVIQGHLTIGALVAFMSYLSLLTWPFISIGWIISSVQRGEAAMKRMLEVWHQQPEIVGGAAVAPARPGRLVFENVGFSYPSESLLFAGSASGATNGRAAATNGRSVTTNGQAAATNRPSTAATKPPSTGTVDGNGDGSHPPAASPRPVLADIDLEIEGGTTVAIVGRTAAGKSTLVQLLPRLYDATQGRILLDGVDLREYDLADLRSRIAMVPQDSFLFSDTLANNLRFGREDAADAEIEEALSMARLLDEVQEFPKGLQTRVGERGITLSGGQRQRMALARALLKDPPILILDDALSAVDKVTEEHLLRTIRTAREGRTLLLIAHRISTVRQADQIVVLHEGRIAERGTHDELIARDGIYADIAQRQALEDALSQDDPVALPASAGDRAATPDRGRA</sequence>
<dbReference type="PROSITE" id="PS00211">
    <property type="entry name" value="ABC_TRANSPORTER_1"/>
    <property type="match status" value="1"/>
</dbReference>
<keyword evidence="3" id="KW-1003">Cell membrane</keyword>
<comment type="caution">
    <text evidence="13">The sequence shown here is derived from an EMBL/GenBank/DDBJ whole genome shotgun (WGS) entry which is preliminary data.</text>
</comment>
<proteinExistence type="predicted"/>
<dbReference type="Proteomes" id="UP000697710">
    <property type="component" value="Unassembled WGS sequence"/>
</dbReference>
<dbReference type="InterPro" id="IPR027417">
    <property type="entry name" value="P-loop_NTPase"/>
</dbReference>
<dbReference type="PROSITE" id="PS50929">
    <property type="entry name" value="ABC_TM1F"/>
    <property type="match status" value="1"/>
</dbReference>
<evidence type="ECO:0000256" key="5">
    <source>
        <dbReference type="ARBA" id="ARBA00022741"/>
    </source>
</evidence>
<dbReference type="GO" id="GO:0016887">
    <property type="term" value="F:ATP hydrolysis activity"/>
    <property type="evidence" value="ECO:0007669"/>
    <property type="project" value="InterPro"/>
</dbReference>
<dbReference type="InterPro" id="IPR003439">
    <property type="entry name" value="ABC_transporter-like_ATP-bd"/>
</dbReference>
<dbReference type="GO" id="GO:0005886">
    <property type="term" value="C:plasma membrane"/>
    <property type="evidence" value="ECO:0007669"/>
    <property type="project" value="UniProtKB-SubCell"/>
</dbReference>
<dbReference type="Pfam" id="PF00664">
    <property type="entry name" value="ABC_membrane"/>
    <property type="match status" value="1"/>
</dbReference>
<accession>A0A956LZW7</accession>
<evidence type="ECO:0000256" key="1">
    <source>
        <dbReference type="ARBA" id="ARBA00004651"/>
    </source>
</evidence>
<evidence type="ECO:0000313" key="14">
    <source>
        <dbReference type="Proteomes" id="UP000697710"/>
    </source>
</evidence>
<dbReference type="PROSITE" id="PS50893">
    <property type="entry name" value="ABC_TRANSPORTER_2"/>
    <property type="match status" value="1"/>
</dbReference>
<evidence type="ECO:0000313" key="13">
    <source>
        <dbReference type="EMBL" id="MCA9728521.1"/>
    </source>
</evidence>
<dbReference type="SUPFAM" id="SSF52540">
    <property type="entry name" value="P-loop containing nucleoside triphosphate hydrolases"/>
    <property type="match status" value="1"/>
</dbReference>
<evidence type="ECO:0000256" key="3">
    <source>
        <dbReference type="ARBA" id="ARBA00022475"/>
    </source>
</evidence>
<feature type="domain" description="ABC transmembrane type-1" evidence="12">
    <location>
        <begin position="32"/>
        <end position="309"/>
    </location>
</feature>
<dbReference type="GO" id="GO:0015421">
    <property type="term" value="F:ABC-type oligopeptide transporter activity"/>
    <property type="evidence" value="ECO:0007669"/>
    <property type="project" value="TreeGrafter"/>
</dbReference>
<keyword evidence="7 10" id="KW-1133">Transmembrane helix</keyword>
<evidence type="ECO:0000256" key="2">
    <source>
        <dbReference type="ARBA" id="ARBA00022448"/>
    </source>
</evidence>
<dbReference type="FunFam" id="3.40.50.300:FF:000221">
    <property type="entry name" value="Multidrug ABC transporter ATP-binding protein"/>
    <property type="match status" value="1"/>
</dbReference>
<dbReference type="GO" id="GO:0005524">
    <property type="term" value="F:ATP binding"/>
    <property type="evidence" value="ECO:0007669"/>
    <property type="project" value="UniProtKB-KW"/>
</dbReference>
<keyword evidence="4 10" id="KW-0812">Transmembrane</keyword>
<feature type="transmembrane region" description="Helical" evidence="10">
    <location>
        <begin position="141"/>
        <end position="160"/>
    </location>
</feature>
<evidence type="ECO:0000256" key="10">
    <source>
        <dbReference type="SAM" id="Phobius"/>
    </source>
</evidence>
<dbReference type="InterPro" id="IPR036640">
    <property type="entry name" value="ABC1_TM_sf"/>
</dbReference>
<dbReference type="PANTHER" id="PTHR43394">
    <property type="entry name" value="ATP-DEPENDENT PERMEASE MDL1, MITOCHONDRIAL"/>
    <property type="match status" value="1"/>
</dbReference>
<evidence type="ECO:0000256" key="9">
    <source>
        <dbReference type="SAM" id="MobiDB-lite"/>
    </source>
</evidence>
<keyword evidence="2" id="KW-0813">Transport</keyword>
<dbReference type="InterPro" id="IPR039421">
    <property type="entry name" value="Type_1_exporter"/>
</dbReference>
<dbReference type="AlphaFoldDB" id="A0A956LZW7"/>
<dbReference type="Gene3D" id="3.40.50.300">
    <property type="entry name" value="P-loop containing nucleotide triphosphate hydrolases"/>
    <property type="match status" value="1"/>
</dbReference>
<feature type="transmembrane region" description="Helical" evidence="10">
    <location>
        <begin position="166"/>
        <end position="185"/>
    </location>
</feature>
<name>A0A956LZW7_UNCEI</name>
<feature type="transmembrane region" description="Helical" evidence="10">
    <location>
        <begin position="30"/>
        <end position="48"/>
    </location>
</feature>
<dbReference type="InterPro" id="IPR003593">
    <property type="entry name" value="AAA+_ATPase"/>
</dbReference>
<feature type="compositionally biased region" description="Polar residues" evidence="9">
    <location>
        <begin position="376"/>
        <end position="402"/>
    </location>
</feature>
<evidence type="ECO:0000256" key="4">
    <source>
        <dbReference type="ARBA" id="ARBA00022692"/>
    </source>
</evidence>
<feature type="transmembrane region" description="Helical" evidence="10">
    <location>
        <begin position="68"/>
        <end position="91"/>
    </location>
</feature>
<evidence type="ECO:0000256" key="7">
    <source>
        <dbReference type="ARBA" id="ARBA00022989"/>
    </source>
</evidence>
<feature type="transmembrane region" description="Helical" evidence="10">
    <location>
        <begin position="249"/>
        <end position="268"/>
    </location>
</feature>
<feature type="domain" description="ABC transporter" evidence="11">
    <location>
        <begin position="402"/>
        <end position="638"/>
    </location>
</feature>
<evidence type="ECO:0000259" key="12">
    <source>
        <dbReference type="PROSITE" id="PS50929"/>
    </source>
</evidence>
<dbReference type="SUPFAM" id="SSF90123">
    <property type="entry name" value="ABC transporter transmembrane region"/>
    <property type="match status" value="1"/>
</dbReference>
<gene>
    <name evidence="13" type="ORF">KC729_12610</name>
</gene>
<dbReference type="CDD" id="cd18541">
    <property type="entry name" value="ABC_6TM_TmrB_like"/>
    <property type="match status" value="1"/>
</dbReference>
<dbReference type="Gene3D" id="1.20.1560.10">
    <property type="entry name" value="ABC transporter type 1, transmembrane domain"/>
    <property type="match status" value="1"/>
</dbReference>
<reference evidence="13" key="1">
    <citation type="submission" date="2020-04" db="EMBL/GenBank/DDBJ databases">
        <authorList>
            <person name="Zhang T."/>
        </authorList>
    </citation>
    <scope>NUCLEOTIDE SEQUENCE</scope>
    <source>
        <strain evidence="13">HKST-UBA01</strain>
    </source>
</reference>
<dbReference type="Pfam" id="PF00005">
    <property type="entry name" value="ABC_tran"/>
    <property type="match status" value="1"/>
</dbReference>
<feature type="transmembrane region" description="Helical" evidence="10">
    <location>
        <begin position="280"/>
        <end position="307"/>
    </location>
</feature>
<dbReference type="EMBL" id="JAGQHR010000406">
    <property type="protein sequence ID" value="MCA9728521.1"/>
    <property type="molecule type" value="Genomic_DNA"/>
</dbReference>
<evidence type="ECO:0000256" key="6">
    <source>
        <dbReference type="ARBA" id="ARBA00022840"/>
    </source>
</evidence>
<reference evidence="13" key="2">
    <citation type="journal article" date="2021" name="Microbiome">
        <title>Successional dynamics and alternative stable states in a saline activated sludge microbial community over 9 years.</title>
        <authorList>
            <person name="Wang Y."/>
            <person name="Ye J."/>
            <person name="Ju F."/>
            <person name="Liu L."/>
            <person name="Boyd J.A."/>
            <person name="Deng Y."/>
            <person name="Parks D.H."/>
            <person name="Jiang X."/>
            <person name="Yin X."/>
            <person name="Woodcroft B.J."/>
            <person name="Tyson G.W."/>
            <person name="Hugenholtz P."/>
            <person name="Polz M.F."/>
            <person name="Zhang T."/>
        </authorList>
    </citation>
    <scope>NUCLEOTIDE SEQUENCE</scope>
    <source>
        <strain evidence="13">HKST-UBA01</strain>
    </source>
</reference>
<keyword evidence="5" id="KW-0547">Nucleotide-binding</keyword>
<feature type="region of interest" description="Disordered" evidence="9">
    <location>
        <begin position="368"/>
        <end position="417"/>
    </location>
</feature>